<accession>A0A9N8VPL3</accession>
<dbReference type="InterPro" id="IPR006629">
    <property type="entry name" value="LITAF"/>
</dbReference>
<name>A0A9N8VPL3_9GLOM</name>
<dbReference type="InterPro" id="IPR032675">
    <property type="entry name" value="LRR_dom_sf"/>
</dbReference>
<keyword evidence="1" id="KW-1133">Transmembrane helix</keyword>
<keyword evidence="4" id="KW-1185">Reference proteome</keyword>
<dbReference type="Proteomes" id="UP000789405">
    <property type="component" value="Unassembled WGS sequence"/>
</dbReference>
<feature type="domain" description="F-box" evidence="2">
    <location>
        <begin position="153"/>
        <end position="207"/>
    </location>
</feature>
<dbReference type="Gene3D" id="3.80.10.10">
    <property type="entry name" value="Ribonuclease Inhibitor"/>
    <property type="match status" value="1"/>
</dbReference>
<dbReference type="SUPFAM" id="SSF81383">
    <property type="entry name" value="F-box domain"/>
    <property type="match status" value="1"/>
</dbReference>
<dbReference type="InterPro" id="IPR001810">
    <property type="entry name" value="F-box_dom"/>
</dbReference>
<dbReference type="EMBL" id="CAJVPY010000210">
    <property type="protein sequence ID" value="CAG8458010.1"/>
    <property type="molecule type" value="Genomic_DNA"/>
</dbReference>
<keyword evidence="1" id="KW-0812">Transmembrane</keyword>
<evidence type="ECO:0000256" key="1">
    <source>
        <dbReference type="SAM" id="Phobius"/>
    </source>
</evidence>
<gene>
    <name evidence="3" type="ORF">DERYTH_LOCUS866</name>
</gene>
<reference evidence="3" key="1">
    <citation type="submission" date="2021-06" db="EMBL/GenBank/DDBJ databases">
        <authorList>
            <person name="Kallberg Y."/>
            <person name="Tangrot J."/>
            <person name="Rosling A."/>
        </authorList>
    </citation>
    <scope>NUCLEOTIDE SEQUENCE</scope>
    <source>
        <strain evidence="3">MA453B</strain>
    </source>
</reference>
<organism evidence="3 4">
    <name type="scientific">Dentiscutata erythropus</name>
    <dbReference type="NCBI Taxonomy" id="1348616"/>
    <lineage>
        <taxon>Eukaryota</taxon>
        <taxon>Fungi</taxon>
        <taxon>Fungi incertae sedis</taxon>
        <taxon>Mucoromycota</taxon>
        <taxon>Glomeromycotina</taxon>
        <taxon>Glomeromycetes</taxon>
        <taxon>Diversisporales</taxon>
        <taxon>Gigasporaceae</taxon>
        <taxon>Dentiscutata</taxon>
    </lineage>
</organism>
<dbReference type="PROSITE" id="PS50181">
    <property type="entry name" value="FBOX"/>
    <property type="match status" value="1"/>
</dbReference>
<evidence type="ECO:0000259" key="2">
    <source>
        <dbReference type="PROSITE" id="PS50181"/>
    </source>
</evidence>
<comment type="caution">
    <text evidence="3">The sequence shown here is derived from an EMBL/GenBank/DDBJ whole genome shotgun (WGS) entry which is preliminary data.</text>
</comment>
<sequence>MTSPFNLIKIDTSLSMSDSSLLSASSSEENNLFTKTHTGYDTSKLQSRKKRSIDSSFLKYPDFPVKTQCTSCSKLVTTQIHHKNGKFVYILAMGLFSLTVVLFWVPFVVDSCKASYSCQNVIFDNNSEISWPKNTVDYIYLDSQNVTVNPPIDLNLCSLPTEILLRIFYELILSESPNPPKTAVTSLPLVCKIFYKLSHDRIVWEQVFLSEYDVSARKRRFVTYNFRKIFFQRSQLNVDMMDSSLRTLESCSINDLPQNESTLNSILNALTCLWVLISENDGRNSKKLVEMRAPEFCSQVFHQLYADMDSSLKHLACIFISIKIISMLLVFGLGPFDNIVERIAAKLRGRVIRWDPNNNAVFPMLDCHALHIYLLYFANEERKPTIPESNIFDSRKCDKWLQWTHMVDVYSSNKILWCLRNDGYDWPKNPQRYWTGLITDNEISSVEKLLLCEFNFMELEVVAEHNEEGFEYLVEKVDTNYVDNAKSYIFDGLLIDDNGKEFLIEGESIPIDKGRRVNFVANKVWNFCGFMTAFGIIGRCWIKGVNIDNAGFFWIWEDV</sequence>
<evidence type="ECO:0000313" key="3">
    <source>
        <dbReference type="EMBL" id="CAG8458010.1"/>
    </source>
</evidence>
<dbReference type="Pfam" id="PF12937">
    <property type="entry name" value="F-box-like"/>
    <property type="match status" value="1"/>
</dbReference>
<dbReference type="OrthoDB" id="5599753at2759"/>
<keyword evidence="1" id="KW-0472">Membrane</keyword>
<dbReference type="InterPro" id="IPR036047">
    <property type="entry name" value="F-box-like_dom_sf"/>
</dbReference>
<protein>
    <submittedName>
        <fullName evidence="3">24563_t:CDS:1</fullName>
    </submittedName>
</protein>
<dbReference type="AlphaFoldDB" id="A0A9N8VPL3"/>
<proteinExistence type="predicted"/>
<evidence type="ECO:0000313" key="4">
    <source>
        <dbReference type="Proteomes" id="UP000789405"/>
    </source>
</evidence>
<dbReference type="Pfam" id="PF10601">
    <property type="entry name" value="zf-LITAF-like"/>
    <property type="match status" value="1"/>
</dbReference>
<feature type="transmembrane region" description="Helical" evidence="1">
    <location>
        <begin position="87"/>
        <end position="109"/>
    </location>
</feature>